<comment type="caution">
    <text evidence="1">The sequence shown here is derived from an EMBL/GenBank/DDBJ whole genome shotgun (WGS) entry which is preliminary data.</text>
</comment>
<dbReference type="EMBL" id="ATCN01000097">
    <property type="protein sequence ID" value="EPR79822.1"/>
    <property type="molecule type" value="Genomic_DNA"/>
</dbReference>
<gene>
    <name evidence="1" type="ORF">SLOPH_208</name>
</gene>
<proteinExistence type="predicted"/>
<dbReference type="HOGENOM" id="CLU_023055_0_0_1"/>
<keyword evidence="2" id="KW-1185">Reference proteome</keyword>
<dbReference type="GO" id="GO:0007076">
    <property type="term" value="P:mitotic chromosome condensation"/>
    <property type="evidence" value="ECO:0007669"/>
    <property type="project" value="InterPro"/>
</dbReference>
<organism evidence="1 2">
    <name type="scientific">Spraguea lophii (strain 42_110)</name>
    <name type="common">Microsporidian parasite</name>
    <dbReference type="NCBI Taxonomy" id="1358809"/>
    <lineage>
        <taxon>Eukaryota</taxon>
        <taxon>Fungi</taxon>
        <taxon>Fungi incertae sedis</taxon>
        <taxon>Microsporidia</taxon>
        <taxon>Spragueidae</taxon>
        <taxon>Spraguea</taxon>
    </lineage>
</organism>
<dbReference type="VEuPathDB" id="MicrosporidiaDB:SLOPH_208"/>
<dbReference type="STRING" id="1358809.S7WDJ0"/>
<dbReference type="InParanoid" id="S7WDJ0"/>
<name>S7WDJ0_SPRLO</name>
<dbReference type="PANTHER" id="PTHR14418:SF5">
    <property type="entry name" value="CONDENSIN COMPLEX SUBUNIT 3"/>
    <property type="match status" value="1"/>
</dbReference>
<dbReference type="PANTHER" id="PTHR14418">
    <property type="entry name" value="CONDENSIN COMPLEX SUBUNIT 3-RELATED"/>
    <property type="match status" value="1"/>
</dbReference>
<dbReference type="InterPro" id="IPR027165">
    <property type="entry name" value="CND3"/>
</dbReference>
<dbReference type="GO" id="GO:0000796">
    <property type="term" value="C:condensin complex"/>
    <property type="evidence" value="ECO:0007669"/>
    <property type="project" value="InterPro"/>
</dbReference>
<dbReference type="Proteomes" id="UP000014978">
    <property type="component" value="Unassembled WGS sequence"/>
</dbReference>
<evidence type="ECO:0000313" key="2">
    <source>
        <dbReference type="Proteomes" id="UP000014978"/>
    </source>
</evidence>
<dbReference type="Gene3D" id="1.25.10.10">
    <property type="entry name" value="Leucine-rich Repeat Variant"/>
    <property type="match status" value="1"/>
</dbReference>
<sequence>MILDTSVYNESNIESTANIEKDIMYRIKDIFNDISTCDIRTFNNHVDFMKRIFMKDQKRGNKLNNNGNSDGDVPSSLDFIFNVIFSYYGKNIPTKIIIFLRKIFLHKEEINNAYKSFIENNINYLLSCIESKKKRIRQRVIILLDLILTSISDKEDEGGNEDKENIFLEYIFSETDILLKVSERLFDNETIIRKEAIKLLEPYQERKINSRTKIGSIFKDLLKFDPSPEIRKLVFKTLKDFDFESNISKSTLNLLIERSKDVNPGVRRIFYTKLKNITLKEIDQEQRINILYSAYYDSKNNIDSSNIKSLVEKIITEYNLPDEFIILIEHFYNTEKLSSDNDTEIDCLKYLLELLFSALGDNILTFDETYLSNINIYSIYLMDAYLSFIEKEYSRDNLPLPSLDNYASLLYLKCKDIINTYNTENENTNTTINSIIINSSNNMYYITMLFNILKYYDFFSEENNKLILVTIYRILTQIEEIKIEKIVEESVKISIILLYNNYTPDNKLYNFLGSIIKKNNENNNKSIILSKYILKHIKYDIESRDMHEAIIKEIIQPLFQNNIFSKNILEEKINDIKI</sequence>
<accession>S7WDJ0</accession>
<dbReference type="InterPro" id="IPR016024">
    <property type="entry name" value="ARM-type_fold"/>
</dbReference>
<dbReference type="InterPro" id="IPR011989">
    <property type="entry name" value="ARM-like"/>
</dbReference>
<dbReference type="AlphaFoldDB" id="S7WDJ0"/>
<feature type="non-terminal residue" evidence="1">
    <location>
        <position position="578"/>
    </location>
</feature>
<dbReference type="GO" id="GO:0000793">
    <property type="term" value="C:condensed chromosome"/>
    <property type="evidence" value="ECO:0007669"/>
    <property type="project" value="TreeGrafter"/>
</dbReference>
<evidence type="ECO:0000313" key="1">
    <source>
        <dbReference type="EMBL" id="EPR79822.1"/>
    </source>
</evidence>
<reference evidence="2" key="1">
    <citation type="journal article" date="2013" name="PLoS Genet.">
        <title>The genome of Spraguea lophii and the basis of host-microsporidian interactions.</title>
        <authorList>
            <person name="Campbell S.E."/>
            <person name="Williams T.A."/>
            <person name="Yousuf A."/>
            <person name="Soanes D.M."/>
            <person name="Paszkiewicz K.H."/>
            <person name="Williams B.A.P."/>
        </authorList>
    </citation>
    <scope>NUCLEOTIDE SEQUENCE [LARGE SCALE GENOMIC DNA]</scope>
    <source>
        <strain evidence="2">42_110</strain>
    </source>
</reference>
<protein>
    <submittedName>
        <fullName evidence="1">Chromosome condensation complex condensin</fullName>
    </submittedName>
</protein>
<dbReference type="SUPFAM" id="SSF48371">
    <property type="entry name" value="ARM repeat"/>
    <property type="match status" value="1"/>
</dbReference>
<dbReference type="OrthoDB" id="27187at2759"/>